<keyword evidence="3" id="KW-0808">Transferase</keyword>
<evidence type="ECO:0000313" key="12">
    <source>
        <dbReference type="EMBL" id="KAG6533127.1"/>
    </source>
</evidence>
<protein>
    <recommendedName>
        <fullName evidence="2">mitogen-activated protein kinase kinase kinase</fullName>
        <ecNumber evidence="2">2.7.11.25</ecNumber>
    </recommendedName>
</protein>
<dbReference type="GO" id="GO:0004709">
    <property type="term" value="F:MAP kinase kinase kinase activity"/>
    <property type="evidence" value="ECO:0007669"/>
    <property type="project" value="UniProtKB-EC"/>
</dbReference>
<evidence type="ECO:0000256" key="9">
    <source>
        <dbReference type="PROSITE-ProRule" id="PRU10141"/>
    </source>
</evidence>
<feature type="domain" description="Protein kinase" evidence="11">
    <location>
        <begin position="387"/>
        <end position="680"/>
    </location>
</feature>
<name>A0A8J5LW54_ZINOF</name>
<dbReference type="PROSITE" id="PS00107">
    <property type="entry name" value="PROTEIN_KINASE_ATP"/>
    <property type="match status" value="1"/>
</dbReference>
<dbReference type="PANTHER" id="PTHR48016">
    <property type="entry name" value="MAP KINASE KINASE KINASE SSK2-RELATED-RELATED"/>
    <property type="match status" value="1"/>
</dbReference>
<dbReference type="InterPro" id="IPR011009">
    <property type="entry name" value="Kinase-like_dom_sf"/>
</dbReference>
<evidence type="ECO:0000256" key="8">
    <source>
        <dbReference type="ARBA" id="ARBA00048329"/>
    </source>
</evidence>
<evidence type="ECO:0000256" key="4">
    <source>
        <dbReference type="ARBA" id="ARBA00022741"/>
    </source>
</evidence>
<dbReference type="InterPro" id="IPR050538">
    <property type="entry name" value="MAP_kinase_kinase_kinase"/>
</dbReference>
<evidence type="ECO:0000256" key="5">
    <source>
        <dbReference type="ARBA" id="ARBA00022777"/>
    </source>
</evidence>
<comment type="catalytic activity">
    <reaction evidence="8">
        <text>L-seryl-[protein] + ATP = O-phospho-L-seryl-[protein] + ADP + H(+)</text>
        <dbReference type="Rhea" id="RHEA:17989"/>
        <dbReference type="Rhea" id="RHEA-COMP:9863"/>
        <dbReference type="Rhea" id="RHEA-COMP:11604"/>
        <dbReference type="ChEBI" id="CHEBI:15378"/>
        <dbReference type="ChEBI" id="CHEBI:29999"/>
        <dbReference type="ChEBI" id="CHEBI:30616"/>
        <dbReference type="ChEBI" id="CHEBI:83421"/>
        <dbReference type="ChEBI" id="CHEBI:456216"/>
        <dbReference type="EC" id="2.7.11.25"/>
    </reaction>
</comment>
<organism evidence="12 13">
    <name type="scientific">Zingiber officinale</name>
    <name type="common">Ginger</name>
    <name type="synonym">Amomum zingiber</name>
    <dbReference type="NCBI Taxonomy" id="94328"/>
    <lineage>
        <taxon>Eukaryota</taxon>
        <taxon>Viridiplantae</taxon>
        <taxon>Streptophyta</taxon>
        <taxon>Embryophyta</taxon>
        <taxon>Tracheophyta</taxon>
        <taxon>Spermatophyta</taxon>
        <taxon>Magnoliopsida</taxon>
        <taxon>Liliopsida</taxon>
        <taxon>Zingiberales</taxon>
        <taxon>Zingiberaceae</taxon>
        <taxon>Zingiber</taxon>
    </lineage>
</organism>
<dbReference type="InterPro" id="IPR000719">
    <property type="entry name" value="Prot_kinase_dom"/>
</dbReference>
<gene>
    <name evidence="12" type="ORF">ZIOFF_006992</name>
</gene>
<dbReference type="PROSITE" id="PS50011">
    <property type="entry name" value="PROTEIN_KINASE_DOM"/>
    <property type="match status" value="1"/>
</dbReference>
<keyword evidence="5" id="KW-0418">Kinase</keyword>
<comment type="similarity">
    <text evidence="1">Belongs to the protein kinase superfamily. STE Ser/Thr protein kinase family. MAP kinase kinase kinase subfamily.</text>
</comment>
<dbReference type="PANTHER" id="PTHR48016:SF5">
    <property type="entry name" value="MITOGEN-ACTIVATED PROTEIN KINASE KINASE KINASE 5"/>
    <property type="match status" value="1"/>
</dbReference>
<evidence type="ECO:0000259" key="11">
    <source>
        <dbReference type="PROSITE" id="PS50011"/>
    </source>
</evidence>
<proteinExistence type="inferred from homology"/>
<dbReference type="EC" id="2.7.11.25" evidence="2"/>
<reference evidence="12 13" key="1">
    <citation type="submission" date="2020-08" db="EMBL/GenBank/DDBJ databases">
        <title>Plant Genome Project.</title>
        <authorList>
            <person name="Zhang R.-G."/>
        </authorList>
    </citation>
    <scope>NUCLEOTIDE SEQUENCE [LARGE SCALE GENOMIC DNA]</scope>
    <source>
        <tissue evidence="12">Rhizome</tissue>
    </source>
</reference>
<dbReference type="Proteomes" id="UP000734854">
    <property type="component" value="Unassembled WGS sequence"/>
</dbReference>
<feature type="compositionally biased region" description="Low complexity" evidence="10">
    <location>
        <begin position="12"/>
        <end position="30"/>
    </location>
</feature>
<dbReference type="GO" id="GO:0005737">
    <property type="term" value="C:cytoplasm"/>
    <property type="evidence" value="ECO:0007669"/>
    <property type="project" value="TreeGrafter"/>
</dbReference>
<evidence type="ECO:0000256" key="2">
    <source>
        <dbReference type="ARBA" id="ARBA00012406"/>
    </source>
</evidence>
<dbReference type="SMART" id="SM00220">
    <property type="entry name" value="S_TKc"/>
    <property type="match status" value="1"/>
</dbReference>
<evidence type="ECO:0000256" key="7">
    <source>
        <dbReference type="ARBA" id="ARBA00047559"/>
    </source>
</evidence>
<accession>A0A8J5LW54</accession>
<feature type="compositionally biased region" description="Polar residues" evidence="10">
    <location>
        <begin position="701"/>
        <end position="711"/>
    </location>
</feature>
<keyword evidence="6 9" id="KW-0067">ATP-binding</keyword>
<comment type="catalytic activity">
    <reaction evidence="7">
        <text>L-threonyl-[protein] + ATP = O-phospho-L-threonyl-[protein] + ADP + H(+)</text>
        <dbReference type="Rhea" id="RHEA:46608"/>
        <dbReference type="Rhea" id="RHEA-COMP:11060"/>
        <dbReference type="Rhea" id="RHEA-COMP:11605"/>
        <dbReference type="ChEBI" id="CHEBI:15378"/>
        <dbReference type="ChEBI" id="CHEBI:30013"/>
        <dbReference type="ChEBI" id="CHEBI:30616"/>
        <dbReference type="ChEBI" id="CHEBI:61977"/>
        <dbReference type="ChEBI" id="CHEBI:456216"/>
        <dbReference type="EC" id="2.7.11.25"/>
    </reaction>
</comment>
<dbReference type="GO" id="GO:0005524">
    <property type="term" value="F:ATP binding"/>
    <property type="evidence" value="ECO:0007669"/>
    <property type="project" value="UniProtKB-UniRule"/>
</dbReference>
<evidence type="ECO:0000313" key="13">
    <source>
        <dbReference type="Proteomes" id="UP000734854"/>
    </source>
</evidence>
<dbReference type="Pfam" id="PF00069">
    <property type="entry name" value="Pkinase"/>
    <property type="match status" value="1"/>
</dbReference>
<dbReference type="SUPFAM" id="SSF56112">
    <property type="entry name" value="Protein kinase-like (PK-like)"/>
    <property type="match status" value="1"/>
</dbReference>
<evidence type="ECO:0000256" key="10">
    <source>
        <dbReference type="SAM" id="MobiDB-lite"/>
    </source>
</evidence>
<keyword evidence="4 9" id="KW-0547">Nucleotide-binding</keyword>
<dbReference type="EMBL" id="JACMSC010000002">
    <property type="protein sequence ID" value="KAG6533127.1"/>
    <property type="molecule type" value="Genomic_DNA"/>
</dbReference>
<feature type="compositionally biased region" description="Polar residues" evidence="10">
    <location>
        <begin position="744"/>
        <end position="776"/>
    </location>
</feature>
<feature type="region of interest" description="Disordered" evidence="10">
    <location>
        <begin position="693"/>
        <end position="804"/>
    </location>
</feature>
<dbReference type="AlphaFoldDB" id="A0A8J5LW54"/>
<dbReference type="Gene3D" id="1.10.510.10">
    <property type="entry name" value="Transferase(Phosphotransferase) domain 1"/>
    <property type="match status" value="1"/>
</dbReference>
<comment type="caution">
    <text evidence="12">The sequence shown here is derived from an EMBL/GenBank/DDBJ whole genome shotgun (WGS) entry which is preliminary data.</text>
</comment>
<evidence type="ECO:0000256" key="3">
    <source>
        <dbReference type="ARBA" id="ARBA00022679"/>
    </source>
</evidence>
<evidence type="ECO:0000256" key="1">
    <source>
        <dbReference type="ARBA" id="ARBA00006529"/>
    </source>
</evidence>
<evidence type="ECO:0000256" key="6">
    <source>
        <dbReference type="ARBA" id="ARBA00022840"/>
    </source>
</evidence>
<feature type="binding site" evidence="9">
    <location>
        <position position="416"/>
    </location>
    <ligand>
        <name>ATP</name>
        <dbReference type="ChEBI" id="CHEBI:30616"/>
    </ligand>
</feature>
<feature type="region of interest" description="Disordered" evidence="10">
    <location>
        <begin position="1"/>
        <end position="53"/>
    </location>
</feature>
<sequence length="804" mass="88533">MPWWNWKRSPRHLLSSYSPSSASVPTSPGRAAGGGGGGRSRPKDPCVYPSTRFQPQPILTRQTNLRRLTEHELNALCQDAVEEASSSTSVSGSPSNLVAIAAATNSTPVSRSPSELYDVQLRSVSSPIVLPRPPPHPESSVRASTLTELKSGQDFCFNSAESVAGPLPSPWEDFGKTNGVGRIGAATKSTSLDSLFGRTSSHVYPEQEDILLNKSSIRDRRLPQEPNYASTKDITLNIPAKSVIISEFLSPAGSPVHTPRRSTDVAFLASLIGTPGLHVLSAPDIPHDSVAAFSSQTSPKKMQSPEHFPVYSLATKRHISRPRNHSAPASPLHIAMHSESLTAWHDSGGNVNVHPLPLPPGASPSKQSALSYPCSLKVDVPVVANQWKKRKLIGSGTFGNVYEATNSYSGALCAMKEVNIIPDDSRSAECLKQLEQPTIMKAVLQTYWLFCDLSLFYALQEIKFLSQFKHPNIVQYYGSEMIEDQLYIYLEYVHPGSVNKYVRTYYGSMTECIVRSFTCHILKGLAYLHDKKIMHSALTAHTMEFWDIKGANLLVDVNGVVKLADFGMAKHLNGATTCHSMKGSAFWMAPEMLKATMNKEIVYDVSVDIWSLGCTIIEMFTGKHPWSDLHEAQAMFKVLHYHPPIPENLSKEGKDFLQRCFRRNPAERPTANWLLEHPFVQNVQQHSLNSPVQPITEIKPTDSTHSPSNRGTPKHCPFVKRKPTATRDNGQSPSYPEKFESAASHLSSPSIPKSFASLSPPSKFTASNAAGSSAPTQHWALPSARKLQSYARHRPHEKDYATSF</sequence>
<dbReference type="InterPro" id="IPR017441">
    <property type="entry name" value="Protein_kinase_ATP_BS"/>
</dbReference>
<keyword evidence="13" id="KW-1185">Reference proteome</keyword>